<dbReference type="EMBL" id="PGEZ01000002">
    <property type="protein sequence ID" value="PJJ54396.1"/>
    <property type="molecule type" value="Genomic_DNA"/>
</dbReference>
<comment type="function">
    <text evidence="10">A helicase/nuclease that prepares dsDNA breaks (DSB) for recombinational DNA repair. Binds to DSBs and unwinds DNA via a highly rapid and processive ATP-dependent bidirectional helicase activity. Unwinds dsDNA until it encounters a Chi (crossover hotspot instigator) sequence from the 3' direction. Cuts ssDNA a few nucleotides 3' to the Chi site. The properties and activities of the enzyme are changed at Chi. The Chi-altered holoenzyme produces a long 3'-ssDNA overhang and facilitates RecA-binding to the ssDNA for homologous DNA recombination and repair. Holoenzyme degrades any linearized DNA that is unable to undergo homologous recombination. In the holoenzyme this subunit recognizes the wild-type Chi sequence, and when added to isolated RecB increases its ATP-dependent helicase processivity.</text>
</comment>
<reference evidence="12 13" key="1">
    <citation type="submission" date="2017-11" db="EMBL/GenBank/DDBJ databases">
        <title>Genomic Encyclopedia of Archaeal and Bacterial Type Strains, Phase II (KMG-II): From Individual Species to Whole Genera.</title>
        <authorList>
            <person name="Goeker M."/>
        </authorList>
    </citation>
    <scope>NUCLEOTIDE SEQUENCE [LARGE SCALE GENOMIC DNA]</scope>
    <source>
        <strain evidence="12 13">DSM 27763</strain>
    </source>
</reference>
<dbReference type="GO" id="GO:0008854">
    <property type="term" value="F:exodeoxyribonuclease V activity"/>
    <property type="evidence" value="ECO:0007669"/>
    <property type="project" value="InterPro"/>
</dbReference>
<keyword evidence="9 10" id="KW-0234">DNA repair</keyword>
<evidence type="ECO:0000256" key="8">
    <source>
        <dbReference type="ARBA" id="ARBA00023125"/>
    </source>
</evidence>
<dbReference type="Pfam" id="PF04257">
    <property type="entry name" value="Exonuc_V_gamma"/>
    <property type="match status" value="1"/>
</dbReference>
<evidence type="ECO:0000256" key="3">
    <source>
        <dbReference type="ARBA" id="ARBA00022763"/>
    </source>
</evidence>
<dbReference type="InterPro" id="IPR011335">
    <property type="entry name" value="Restrct_endonuc-II-like"/>
</dbReference>
<feature type="domain" description="RecC C-terminal" evidence="11">
    <location>
        <begin position="826"/>
        <end position="1055"/>
    </location>
</feature>
<dbReference type="InterPro" id="IPR041500">
    <property type="entry name" value="RecC_C"/>
</dbReference>
<dbReference type="GO" id="GO:0009338">
    <property type="term" value="C:exodeoxyribonuclease V complex"/>
    <property type="evidence" value="ECO:0007669"/>
    <property type="project" value="InterPro"/>
</dbReference>
<dbReference type="PANTHER" id="PTHR30591">
    <property type="entry name" value="RECBCD ENZYME SUBUNIT RECC"/>
    <property type="match status" value="1"/>
</dbReference>
<dbReference type="SUPFAM" id="SSF52980">
    <property type="entry name" value="Restriction endonuclease-like"/>
    <property type="match status" value="1"/>
</dbReference>
<keyword evidence="3 10" id="KW-0227">DNA damage</keyword>
<dbReference type="Gene3D" id="1.10.10.990">
    <property type="match status" value="1"/>
</dbReference>
<dbReference type="RefSeq" id="WP_039343639.1">
    <property type="nucleotide sequence ID" value="NZ_PGEZ01000002.1"/>
</dbReference>
<evidence type="ECO:0000256" key="5">
    <source>
        <dbReference type="ARBA" id="ARBA00022806"/>
    </source>
</evidence>
<dbReference type="InterPro" id="IPR013986">
    <property type="entry name" value="DExx_box_DNA_helicase_dom_sf"/>
</dbReference>
<dbReference type="PANTHER" id="PTHR30591:SF1">
    <property type="entry name" value="RECBCD ENZYME SUBUNIT RECC"/>
    <property type="match status" value="1"/>
</dbReference>
<dbReference type="Pfam" id="PF17946">
    <property type="entry name" value="RecC_C"/>
    <property type="match status" value="1"/>
</dbReference>
<dbReference type="GO" id="GO:0003677">
    <property type="term" value="F:DNA binding"/>
    <property type="evidence" value="ECO:0007669"/>
    <property type="project" value="UniProtKB-UniRule"/>
</dbReference>
<dbReference type="SUPFAM" id="SSF52540">
    <property type="entry name" value="P-loop containing nucleoside triphosphate hydrolases"/>
    <property type="match status" value="2"/>
</dbReference>
<name>A0A0B2BM03_9ACTN</name>
<dbReference type="Gene3D" id="3.40.50.300">
    <property type="entry name" value="P-loop containing nucleotide triphosphate hydrolases"/>
    <property type="match status" value="2"/>
</dbReference>
<comment type="caution">
    <text evidence="12">The sequence shown here is derived from an EMBL/GenBank/DDBJ whole genome shotgun (WGS) entry which is preliminary data.</text>
</comment>
<dbReference type="PIRSF" id="PIRSF000980">
    <property type="entry name" value="RecC"/>
    <property type="match status" value="1"/>
</dbReference>
<gene>
    <name evidence="10" type="primary">recC</name>
    <name evidence="12" type="ORF">CLV56_3906</name>
</gene>
<evidence type="ECO:0000313" key="12">
    <source>
        <dbReference type="EMBL" id="PJJ54396.1"/>
    </source>
</evidence>
<protein>
    <recommendedName>
        <fullName evidence="10">RecBCD enzyme subunit RecC</fullName>
    </recommendedName>
    <alternativeName>
        <fullName evidence="10">Exonuclease V subunit RecC</fullName>
        <shortName evidence="10">ExoV subunit RecC</shortName>
    </alternativeName>
    <alternativeName>
        <fullName evidence="10">Helicase/nuclease RecBCD subunit RecC</fullName>
    </alternativeName>
</protein>
<dbReference type="GO" id="GO:0000724">
    <property type="term" value="P:double-strand break repair via homologous recombination"/>
    <property type="evidence" value="ECO:0007669"/>
    <property type="project" value="UniProtKB-UniRule"/>
</dbReference>
<evidence type="ECO:0000256" key="2">
    <source>
        <dbReference type="ARBA" id="ARBA00022741"/>
    </source>
</evidence>
<evidence type="ECO:0000256" key="1">
    <source>
        <dbReference type="ARBA" id="ARBA00022722"/>
    </source>
</evidence>
<sequence>MGINVHRADQPEALARAFASLLREAPADVFTPEVVVVPARGIERWLAQRLSHALGTTVGDDGVCAGLQIMAPQSLISMLLGRERDDPWQADRLVWPTLEAIGELTGSRHFEALTHHLGAGPEIVEDPRAEWERKARQSRRYAVARRIAGLFASYARERPSLLADWEAGVHSDAAGGTLPDDFLWQPILWRRTVDLVRAQHDLAESVIERHQRVADELSSGSRDLDLPPRLSFFGYTRLAASDRELLVALGARRDIHLWLPHPSPQLWTDLAGKTSLGARADDRTAREAKHPLLATLGRDVRELQAVLSTPGVTIEEPLDPTPVQRTDRLALLQADIRANRAPDSTRTTTADDLSIQVHAAHGPARQVEVLREVLTWLLAEGQGTLQPRDILVMCPDIETFAPLIQATFGLTLVPTAGRSADPYHPGQQLRVQLADRALGATNPLIDLAHRVVRVVAGRMTVSEVLDLASHEAVRARFGFDEERLARVSRWVADAGVRWGYDAGHRAEYQLADLDANTWTRGMDRIALGVAVAADSDAPSSARVPVDDIGSRDIEVVGHVLELMERLKRAADTVRGTLSVREWMRWLQDTIEALADTPPDERWQFAQLARDLDAIGDAAGEGATLRLNDIRVLLDQRWGARATRANFRSGAITVCTMVPMRSVPHKAVVVLGVDDGVYPRSPVVDGDDVIARSPRVGERDLRSEDRQLLLDAVMAAGESFVAIYSGFDEHNGNRRPPAVPLQELIAAASRTATTPDDPPDGSGDPSFVRHHPLQAFDERNFRPDGPVPGGTFDTAALAGAEALRVFRTDPPAPTVFLDQPLPVRPTSAVTVEELVAFLQNPAREFLRHRLDVTVPREVDETNDSLPIALDGLEQWDIGERVLHEVLDGMPLEDALDREAVRGTLPPGALGQAARADIAARVTAIAADRGSDQPRSVDIRLDLPTPEGGEVVRMTGVVGAIHDNTARDDTVWVRTYSTISAKHVAAAWVRLLALAVAEPAREHRAELIGKRGGLRLASPSPADAQALLADLVQARQSGLRFPMGIAPKTASAYAAAYRRTRPGDPYGVPEALERARGSWEGNQRIPGENDDPWWRLVLGPQSRVEELNRLRGLEYFGPRVWNPIHEHGGEA</sequence>
<evidence type="ECO:0000259" key="11">
    <source>
        <dbReference type="Pfam" id="PF17946"/>
    </source>
</evidence>
<evidence type="ECO:0000256" key="7">
    <source>
        <dbReference type="ARBA" id="ARBA00022840"/>
    </source>
</evidence>
<comment type="subunit">
    <text evidence="10">Heterotrimer of RecB, RecC and RecD. All subunits contribute to DNA-binding.</text>
</comment>
<dbReference type="GO" id="GO:0003678">
    <property type="term" value="F:DNA helicase activity"/>
    <property type="evidence" value="ECO:0007669"/>
    <property type="project" value="UniProtKB-UniRule"/>
</dbReference>
<keyword evidence="5 10" id="KW-0347">Helicase</keyword>
<keyword evidence="13" id="KW-1185">Reference proteome</keyword>
<comment type="similarity">
    <text evidence="10">Belongs to the RecC family.</text>
</comment>
<evidence type="ECO:0000256" key="6">
    <source>
        <dbReference type="ARBA" id="ARBA00022839"/>
    </source>
</evidence>
<dbReference type="GO" id="GO:0005524">
    <property type="term" value="F:ATP binding"/>
    <property type="evidence" value="ECO:0007669"/>
    <property type="project" value="UniProtKB-UniRule"/>
</dbReference>
<dbReference type="OrthoDB" id="9762834at2"/>
<dbReference type="InterPro" id="IPR006697">
    <property type="entry name" value="RecC"/>
</dbReference>
<comment type="miscellaneous">
    <text evidence="10">In the RecBCD complex, RecB has a slow 3'-5' helicase, an exonuclease activity and loads RecA onto ssDNA, RecD has a fast 5'-3' helicase activity, while RecC stimulates the ATPase and processivity of the RecB helicase and contributes to recognition of the Chi site.</text>
</comment>
<dbReference type="AlphaFoldDB" id="A0A0B2BM03"/>
<keyword evidence="6 10" id="KW-0269">Exonuclease</keyword>
<evidence type="ECO:0000313" key="13">
    <source>
        <dbReference type="Proteomes" id="UP000230842"/>
    </source>
</evidence>
<accession>A0A0B2BM03</accession>
<keyword evidence="2 10" id="KW-0547">Nucleotide-binding</keyword>
<dbReference type="Gene3D" id="1.10.10.160">
    <property type="match status" value="1"/>
</dbReference>
<keyword evidence="4 10" id="KW-0378">Hydrolase</keyword>
<keyword evidence="7 10" id="KW-0067">ATP-binding</keyword>
<dbReference type="HAMAP" id="MF_01486">
    <property type="entry name" value="RecC"/>
    <property type="match status" value="1"/>
</dbReference>
<dbReference type="Proteomes" id="UP000230842">
    <property type="component" value="Unassembled WGS sequence"/>
</dbReference>
<evidence type="ECO:0000256" key="4">
    <source>
        <dbReference type="ARBA" id="ARBA00022801"/>
    </source>
</evidence>
<keyword evidence="1 10" id="KW-0540">Nuclease</keyword>
<dbReference type="Gene3D" id="3.40.50.10930">
    <property type="match status" value="1"/>
</dbReference>
<dbReference type="NCBIfam" id="TIGR01450">
    <property type="entry name" value="recC"/>
    <property type="match status" value="1"/>
</dbReference>
<evidence type="ECO:0000256" key="9">
    <source>
        <dbReference type="ARBA" id="ARBA00023204"/>
    </source>
</evidence>
<evidence type="ECO:0000256" key="10">
    <source>
        <dbReference type="HAMAP-Rule" id="MF_01486"/>
    </source>
</evidence>
<dbReference type="InterPro" id="IPR027417">
    <property type="entry name" value="P-loop_NTPase"/>
</dbReference>
<organism evidence="12 13">
    <name type="scientific">Mumia flava</name>
    <dbReference type="NCBI Taxonomy" id="1348852"/>
    <lineage>
        <taxon>Bacteria</taxon>
        <taxon>Bacillati</taxon>
        <taxon>Actinomycetota</taxon>
        <taxon>Actinomycetes</taxon>
        <taxon>Propionibacteriales</taxon>
        <taxon>Nocardioidaceae</taxon>
        <taxon>Mumia</taxon>
    </lineage>
</organism>
<keyword evidence="8 10" id="KW-0238">DNA-binding</keyword>
<proteinExistence type="inferred from homology"/>